<feature type="region of interest" description="Disordered" evidence="1">
    <location>
        <begin position="355"/>
        <end position="378"/>
    </location>
</feature>
<dbReference type="InterPro" id="IPR025159">
    <property type="entry name" value="AbiEi_N"/>
</dbReference>
<dbReference type="EMBL" id="BAAANC010000002">
    <property type="protein sequence ID" value="GAA1542690.1"/>
    <property type="molecule type" value="Genomic_DNA"/>
</dbReference>
<comment type="caution">
    <text evidence="3">The sequence shown here is derived from an EMBL/GenBank/DDBJ whole genome shotgun (WGS) entry which is preliminary data.</text>
</comment>
<accession>A0ABN2BKV7</accession>
<reference evidence="3 4" key="1">
    <citation type="journal article" date="2019" name="Int. J. Syst. Evol. Microbiol.">
        <title>The Global Catalogue of Microorganisms (GCM) 10K type strain sequencing project: providing services to taxonomists for standard genome sequencing and annotation.</title>
        <authorList>
            <consortium name="The Broad Institute Genomics Platform"/>
            <consortium name="The Broad Institute Genome Sequencing Center for Infectious Disease"/>
            <person name="Wu L."/>
            <person name="Ma J."/>
        </authorList>
    </citation>
    <scope>NUCLEOTIDE SEQUENCE [LARGE SCALE GENOMIC DNA]</scope>
    <source>
        <strain evidence="3 4">JCM 14303</strain>
    </source>
</reference>
<dbReference type="Proteomes" id="UP001500363">
    <property type="component" value="Unassembled WGS sequence"/>
</dbReference>
<gene>
    <name evidence="3" type="ORF">GCM10009741_52610</name>
</gene>
<keyword evidence="4" id="KW-1185">Reference proteome</keyword>
<organism evidence="3 4">
    <name type="scientific">Kribbella lupini</name>
    <dbReference type="NCBI Taxonomy" id="291602"/>
    <lineage>
        <taxon>Bacteria</taxon>
        <taxon>Bacillati</taxon>
        <taxon>Actinomycetota</taxon>
        <taxon>Actinomycetes</taxon>
        <taxon>Propionibacteriales</taxon>
        <taxon>Kribbellaceae</taxon>
        <taxon>Kribbella</taxon>
    </lineage>
</organism>
<dbReference type="Pfam" id="PF13338">
    <property type="entry name" value="AbiEi_4"/>
    <property type="match status" value="1"/>
</dbReference>
<proteinExistence type="predicted"/>
<sequence length="378" mass="40872">MNPTLNVLRAIRGGVFTRADARACGYSDPDIDSLLRSGGWRRIRPGRYAAFRDLALVTDETLHVRRTFQLLRESSGRTASHQSAAALHGLPLWGLDLSKVHLTLEEVPEVLRGRVIGGADRTQRERQPAGERRRGAVGSGRGAAAFEDDVVRHVRSPLGPGVVVWNGLRVTSPPRAVAEVAATCPRAPAQAVADASLYSGLATPTALRKATDHLIDGVEQARDVVARATPESASVAESRLRVILADAGLPTPSSSPPPGVDADQVGCSLWFPAERTVVEFEPHRPYWSNAPDEPTPALAAYLAEAADRAFGVPRPGLPADPSPAGYCWISWSDLDNPPAVVEEIRTTFARAQRSTAVRSFDPTRRRRRLASGRIPRQR</sequence>
<evidence type="ECO:0000259" key="2">
    <source>
        <dbReference type="Pfam" id="PF13338"/>
    </source>
</evidence>
<feature type="compositionally biased region" description="Basic and acidic residues" evidence="1">
    <location>
        <begin position="121"/>
        <end position="134"/>
    </location>
</feature>
<protein>
    <recommendedName>
        <fullName evidence="2">AbiEi antitoxin N-terminal domain-containing protein</fullName>
    </recommendedName>
</protein>
<feature type="compositionally biased region" description="Basic residues" evidence="1">
    <location>
        <begin position="364"/>
        <end position="378"/>
    </location>
</feature>
<evidence type="ECO:0000313" key="3">
    <source>
        <dbReference type="EMBL" id="GAA1542690.1"/>
    </source>
</evidence>
<name>A0ABN2BKV7_9ACTN</name>
<feature type="region of interest" description="Disordered" evidence="1">
    <location>
        <begin position="118"/>
        <end position="141"/>
    </location>
</feature>
<feature type="domain" description="AbiEi antitoxin N-terminal" evidence="2">
    <location>
        <begin position="9"/>
        <end position="49"/>
    </location>
</feature>
<evidence type="ECO:0000313" key="4">
    <source>
        <dbReference type="Proteomes" id="UP001500363"/>
    </source>
</evidence>
<evidence type="ECO:0000256" key="1">
    <source>
        <dbReference type="SAM" id="MobiDB-lite"/>
    </source>
</evidence>
<dbReference type="RefSeq" id="WP_344178611.1">
    <property type="nucleotide sequence ID" value="NZ_BAAANC010000002.1"/>
</dbReference>